<evidence type="ECO:0000313" key="2">
    <source>
        <dbReference type="Proteomes" id="UP001306508"/>
    </source>
</evidence>
<dbReference type="Proteomes" id="UP001306508">
    <property type="component" value="Unassembled WGS sequence"/>
</dbReference>
<evidence type="ECO:0000313" key="1">
    <source>
        <dbReference type="EMBL" id="KAK5773568.1"/>
    </source>
</evidence>
<gene>
    <name evidence="1" type="ORF">RI543_005085</name>
</gene>
<keyword evidence="2" id="KW-1185">Reference proteome</keyword>
<dbReference type="AlphaFoldDB" id="A0AAN7WJV8"/>
<reference evidence="2" key="1">
    <citation type="submission" date="2023-07" db="EMBL/GenBank/DDBJ databases">
        <title>A draft genome of Kazachstania heterogenica Y-27499.</title>
        <authorList>
            <person name="Donic C."/>
            <person name="Kralova J.S."/>
            <person name="Fidel L."/>
            <person name="Ben-Dor S."/>
            <person name="Jung S."/>
        </authorList>
    </citation>
    <scope>NUCLEOTIDE SEQUENCE [LARGE SCALE GENOMIC DNA]</scope>
    <source>
        <strain evidence="2">Y27499</strain>
    </source>
</reference>
<name>A0AAN7WJV8_9SACH</name>
<dbReference type="Pfam" id="PF17276">
    <property type="entry name" value="DUF5341"/>
    <property type="match status" value="1"/>
</dbReference>
<dbReference type="InterPro" id="IPR035237">
    <property type="entry name" value="DUF5341"/>
</dbReference>
<comment type="caution">
    <text evidence="1">The sequence shown here is derived from an EMBL/GenBank/DDBJ whole genome shotgun (WGS) entry which is preliminary data.</text>
</comment>
<organism evidence="1 2">
    <name type="scientific">Arxiozyma heterogenica</name>
    <dbReference type="NCBI Taxonomy" id="278026"/>
    <lineage>
        <taxon>Eukaryota</taxon>
        <taxon>Fungi</taxon>
        <taxon>Dikarya</taxon>
        <taxon>Ascomycota</taxon>
        <taxon>Saccharomycotina</taxon>
        <taxon>Saccharomycetes</taxon>
        <taxon>Saccharomycetales</taxon>
        <taxon>Saccharomycetaceae</taxon>
        <taxon>Arxiozyma</taxon>
    </lineage>
</organism>
<accession>A0AAN7WJV8</accession>
<dbReference type="EMBL" id="JAWIZZ010000073">
    <property type="protein sequence ID" value="KAK5773568.1"/>
    <property type="molecule type" value="Genomic_DNA"/>
</dbReference>
<proteinExistence type="predicted"/>
<protein>
    <submittedName>
        <fullName evidence="1">Uncharacterized protein</fullName>
    </submittedName>
</protein>
<sequence>MFVPNNNRQDVMHKSSVKQHICASCINVKKEIARFENKTTIYNEIICYALAKHDTYSFKGGNIVVDIGWENIAAWQGMPVSVCKWCGKINPCCISNAIAETLLAAVATISYNGSEGGAESANTNMRRLTTLYDNVTDLYLKEHNILFGKGLFNITFYSSDATLNKRDSSIYNFVPPHIVFSSKFGKHIAVHADNGSLHDLALSIAEATPGKPLIKNIAIEDVKSINADSFQALSSAAFEVLMNHRGWKYCAGVGFGGSGSIQDLKSGATGTAVHGELYFNTYGGINNQCNNVEAIVKMNKVKLYTTYLMYELIKFLKA</sequence>